<dbReference type="Gene3D" id="3.10.580.10">
    <property type="entry name" value="CBS-domain"/>
    <property type="match status" value="2"/>
</dbReference>
<feature type="domain" description="CBS" evidence="4">
    <location>
        <begin position="137"/>
        <end position="195"/>
    </location>
</feature>
<dbReference type="OrthoDB" id="9811720at2"/>
<dbReference type="EMBL" id="FOUO01000006">
    <property type="protein sequence ID" value="SFM45772.1"/>
    <property type="molecule type" value="Genomic_DNA"/>
</dbReference>
<dbReference type="InterPro" id="IPR000014">
    <property type="entry name" value="PAS"/>
</dbReference>
<evidence type="ECO:0000256" key="1">
    <source>
        <dbReference type="ARBA" id="ARBA00023122"/>
    </source>
</evidence>
<dbReference type="SUPFAM" id="SSF55785">
    <property type="entry name" value="PYP-like sensor domain (PAS domain)"/>
    <property type="match status" value="1"/>
</dbReference>
<keyword evidence="6" id="KW-1185">Reference proteome</keyword>
<feature type="domain" description="CBS" evidence="4">
    <location>
        <begin position="201"/>
        <end position="265"/>
    </location>
</feature>
<dbReference type="SMART" id="SM00116">
    <property type="entry name" value="CBS"/>
    <property type="match status" value="3"/>
</dbReference>
<evidence type="ECO:0000259" key="3">
    <source>
        <dbReference type="PROSITE" id="PS50112"/>
    </source>
</evidence>
<feature type="domain" description="CBS" evidence="4">
    <location>
        <begin position="73"/>
        <end position="129"/>
    </location>
</feature>
<dbReference type="InterPro" id="IPR051257">
    <property type="entry name" value="Diverse_CBS-Domain"/>
</dbReference>
<name>A0A1I4R0C6_ECTMO</name>
<dbReference type="CDD" id="cd02205">
    <property type="entry name" value="CBS_pair_SF"/>
    <property type="match status" value="1"/>
</dbReference>
<dbReference type="Pfam" id="PF00571">
    <property type="entry name" value="CBS"/>
    <property type="match status" value="4"/>
</dbReference>
<dbReference type="InterPro" id="IPR035965">
    <property type="entry name" value="PAS-like_dom_sf"/>
</dbReference>
<organism evidence="5 6">
    <name type="scientific">Ectothiorhodospira mobilis</name>
    <dbReference type="NCBI Taxonomy" id="195064"/>
    <lineage>
        <taxon>Bacteria</taxon>
        <taxon>Pseudomonadati</taxon>
        <taxon>Pseudomonadota</taxon>
        <taxon>Gammaproteobacteria</taxon>
        <taxon>Chromatiales</taxon>
        <taxon>Ectothiorhodospiraceae</taxon>
        <taxon>Ectothiorhodospira</taxon>
    </lineage>
</organism>
<dbReference type="Proteomes" id="UP000199556">
    <property type="component" value="Unassembled WGS sequence"/>
</dbReference>
<dbReference type="STRING" id="195064.SAMN05421721_10650"/>
<dbReference type="Pfam" id="PF13426">
    <property type="entry name" value="PAS_9"/>
    <property type="match status" value="1"/>
</dbReference>
<evidence type="ECO:0000256" key="2">
    <source>
        <dbReference type="PROSITE-ProRule" id="PRU00703"/>
    </source>
</evidence>
<dbReference type="Gene3D" id="3.30.450.20">
    <property type="entry name" value="PAS domain"/>
    <property type="match status" value="1"/>
</dbReference>
<protein>
    <submittedName>
        <fullName evidence="5">CBS domain-containing protein</fullName>
    </submittedName>
</protein>
<evidence type="ECO:0000313" key="6">
    <source>
        <dbReference type="Proteomes" id="UP000199556"/>
    </source>
</evidence>
<feature type="domain" description="PAS" evidence="3">
    <location>
        <begin position="276"/>
        <end position="321"/>
    </location>
</feature>
<dbReference type="PANTHER" id="PTHR43080">
    <property type="entry name" value="CBS DOMAIN-CONTAINING PROTEIN CBSX3, MITOCHONDRIAL"/>
    <property type="match status" value="1"/>
</dbReference>
<dbReference type="PANTHER" id="PTHR43080:SF2">
    <property type="entry name" value="CBS DOMAIN-CONTAINING PROTEIN"/>
    <property type="match status" value="1"/>
</dbReference>
<reference evidence="5 6" key="1">
    <citation type="submission" date="2016-10" db="EMBL/GenBank/DDBJ databases">
        <authorList>
            <person name="de Groot N.N."/>
        </authorList>
    </citation>
    <scope>NUCLEOTIDE SEQUENCE [LARGE SCALE GENOMIC DNA]</scope>
    <source>
        <strain evidence="5 6">DSM 4180</strain>
    </source>
</reference>
<dbReference type="SUPFAM" id="SSF54631">
    <property type="entry name" value="CBS-domain pair"/>
    <property type="match status" value="2"/>
</dbReference>
<dbReference type="CDD" id="cd00130">
    <property type="entry name" value="PAS"/>
    <property type="match status" value="1"/>
</dbReference>
<dbReference type="PROSITE" id="PS50112">
    <property type="entry name" value="PAS"/>
    <property type="match status" value="1"/>
</dbReference>
<dbReference type="PROSITE" id="PS51371">
    <property type="entry name" value="CBS"/>
    <property type="match status" value="3"/>
</dbReference>
<keyword evidence="1 2" id="KW-0129">CBS domain</keyword>
<proteinExistence type="predicted"/>
<accession>A0A1I4R0C6</accession>
<gene>
    <name evidence="5" type="ORF">SAMN05421721_10650</name>
</gene>
<dbReference type="RefSeq" id="WP_090484574.1">
    <property type="nucleotide sequence ID" value="NZ_FOUO01000006.1"/>
</dbReference>
<dbReference type="InterPro" id="IPR046342">
    <property type="entry name" value="CBS_dom_sf"/>
</dbReference>
<dbReference type="AlphaFoldDB" id="A0A1I4R0C6"/>
<evidence type="ECO:0000313" key="5">
    <source>
        <dbReference type="EMBL" id="SFM45772.1"/>
    </source>
</evidence>
<dbReference type="SMART" id="SM00091">
    <property type="entry name" value="PAS"/>
    <property type="match status" value="1"/>
</dbReference>
<sequence>MYFPSLESIATRQVITLRGDCSVHEGARAMARYGVRNVVVLSGDGAYRILGAADLVALKTDGTPFDTPLASLDLPRVPTLPPDADVLQGIAHMGEGVGCLCLTDERGTLVGIVSRTDLLSGIDPQLLTESQALWELMAGTRFLQVAAGDPVRHVFARMRAGGHDAALVLQGEEPAGILTRGDTVRLLAEDASLDEPVSGVMSTPLHTVPESFTIQEALAFAREHGHKRIVVRRRDGSLLGVVTQKYLLALFYNRWIGWFQAQNEELLHAQRALRAERDRLALVAGALAEGLVVTDPGGCIERINPAAAALLGVDAGDLVGRPLAQLVPGLSHCVQECPGGPHHPRCPSGPLELRRADASCIRVHLRCRPLMEAGRYAGAVVFLDRAGDGPQASP</sequence>
<evidence type="ECO:0000259" key="4">
    <source>
        <dbReference type="PROSITE" id="PS51371"/>
    </source>
</evidence>
<dbReference type="InterPro" id="IPR000644">
    <property type="entry name" value="CBS_dom"/>
</dbReference>